<comment type="caution">
    <text evidence="1">The sequence shown here is derived from an EMBL/GenBank/DDBJ whole genome shotgun (WGS) entry which is preliminary data.</text>
</comment>
<evidence type="ECO:0000313" key="2">
    <source>
        <dbReference type="Proteomes" id="UP001148629"/>
    </source>
</evidence>
<evidence type="ECO:0000313" key="1">
    <source>
        <dbReference type="EMBL" id="KAJ3543503.1"/>
    </source>
</evidence>
<organism evidence="1 2">
    <name type="scientific">Fusarium decemcellulare</name>
    <dbReference type="NCBI Taxonomy" id="57161"/>
    <lineage>
        <taxon>Eukaryota</taxon>
        <taxon>Fungi</taxon>
        <taxon>Dikarya</taxon>
        <taxon>Ascomycota</taxon>
        <taxon>Pezizomycotina</taxon>
        <taxon>Sordariomycetes</taxon>
        <taxon>Hypocreomycetidae</taxon>
        <taxon>Hypocreales</taxon>
        <taxon>Nectriaceae</taxon>
        <taxon>Fusarium</taxon>
        <taxon>Fusarium decemcellulare species complex</taxon>
    </lineage>
</organism>
<sequence length="574" mass="63855">MIFDEKKTDNQSELDRQDTHHNGEVVAFGQQHNDHLHRSLSYRQIQLIAIGGSIGTSTFVSVGIGLARGGPGSLLIAFLFYSAILSCVNNCMAEMAVFMPVSSAFVRMAGRWVDEAFGFMAGWNFFLYQAIMIPYEITAITLVLSYWRDDIPVASVVSACVVLYLFVYPYQCKRNLLTQLNLINILAVQVYGEAEFWLASGKVILLMILFSFTFVTMLGGNTDRDRFGFRYWNNPGSFAEYMTTGDLGRFEGFLGALWNTALIIVGPEYVAMVAGEAKFPRPYMKSAFKATYWRFLAFFVGSALCASIVIPYNDPALRNVVFGSSEKAGTAAASPFVIAMSNMRVGVLPHITSALMITSIFSAGNAFTYCGSRTLYGLALEGQAPAVLKCTKSGVPIYALGVTMLFPLLAYLNVSSGSSSVLTWLINVITSAQIIDYIVISITYIFFYRACKAQNIDRRSLHYYGYFQPYCGWIGAIVLSIIVCAYGYAVFLPGNWDVGTFFTSYAMVFLAPVLYFGWKLVKRTSVIKAVDADLVWEKPMIDAYEAAFKEEPVGFWTEMTQMMGFKRQKAKHHA</sequence>
<dbReference type="Proteomes" id="UP001148629">
    <property type="component" value="Unassembled WGS sequence"/>
</dbReference>
<protein>
    <submittedName>
        <fullName evidence="1">Uncharacterized protein</fullName>
    </submittedName>
</protein>
<dbReference type="EMBL" id="JANRMS010000241">
    <property type="protein sequence ID" value="KAJ3543503.1"/>
    <property type="molecule type" value="Genomic_DNA"/>
</dbReference>
<accession>A0ACC1SNY0</accession>
<keyword evidence="2" id="KW-1185">Reference proteome</keyword>
<proteinExistence type="predicted"/>
<reference evidence="1" key="1">
    <citation type="submission" date="2022-08" db="EMBL/GenBank/DDBJ databases">
        <title>Genome Sequence of Fusarium decemcellulare.</title>
        <authorList>
            <person name="Buettner E."/>
        </authorList>
    </citation>
    <scope>NUCLEOTIDE SEQUENCE</scope>
    <source>
        <strain evidence="1">Babe19</strain>
    </source>
</reference>
<gene>
    <name evidence="1" type="ORF">NM208_g3550</name>
</gene>
<name>A0ACC1SNY0_9HYPO</name>